<dbReference type="PANTHER" id="PTHR21089:SF1">
    <property type="entry name" value="BIFUNCTIONAL 3-DEHYDROQUINATE DEHYDRATASE_SHIKIMATE DEHYDROGENASE, CHLOROPLASTIC"/>
    <property type="match status" value="1"/>
</dbReference>
<sequence>MSAAEHGPRRFAVIGSPIAHSLSPVLHTAAYRALGIEDAQYGRFEVPSGQLRAFLSTEEGARLQGLSVTMPGKVEAHDLASSRDTTARMLGIANTLVRTPAGAWRAENHDVHGIVAALGDHSLSACRSVGVLGSGATAVSALAAASRLGASEVLLTARSPEKLAPLRALARDLGMDSREVPFSRSREVLGADAAISALAIDGARRVAEDWRRQGVDSVPPVFLDALYDPWPAPLAAVVAEHGGEVASGLEMLVHQADMQLRSMLGIPGAPLEAMREAARNALAQQVGPAQS</sequence>
<dbReference type="InterPro" id="IPR036291">
    <property type="entry name" value="NAD(P)-bd_dom_sf"/>
</dbReference>
<keyword evidence="2" id="KW-0057">Aromatic amino acid biosynthesis</keyword>
<dbReference type="SUPFAM" id="SSF51735">
    <property type="entry name" value="NAD(P)-binding Rossmann-fold domains"/>
    <property type="match status" value="1"/>
</dbReference>
<feature type="domain" description="Shikimate dehydrogenase substrate binding N-terminal" evidence="3">
    <location>
        <begin position="13"/>
        <end position="96"/>
    </location>
</feature>
<name>A0ABS1B612_9MICO</name>
<comment type="caution">
    <text evidence="4">The sequence shown here is derived from an EMBL/GenBank/DDBJ whole genome shotgun (WGS) entry which is preliminary data.</text>
</comment>
<dbReference type="SUPFAM" id="SSF53223">
    <property type="entry name" value="Aminoacid dehydrogenase-like, N-terminal domain"/>
    <property type="match status" value="1"/>
</dbReference>
<evidence type="ECO:0000256" key="2">
    <source>
        <dbReference type="ARBA" id="ARBA00023141"/>
    </source>
</evidence>
<reference evidence="4 5" key="1">
    <citation type="submission" date="2020-12" db="EMBL/GenBank/DDBJ databases">
        <title>Brachybacterium sp. MASK1Z-5, whole genome shotgun sequence.</title>
        <authorList>
            <person name="Tuo L."/>
        </authorList>
    </citation>
    <scope>NUCLEOTIDE SEQUENCE [LARGE SCALE GENOMIC DNA]</scope>
    <source>
        <strain evidence="4 5">MASK1Z-5</strain>
    </source>
</reference>
<dbReference type="InterPro" id="IPR046346">
    <property type="entry name" value="Aminoacid_DH-like_N_sf"/>
</dbReference>
<dbReference type="Pfam" id="PF08501">
    <property type="entry name" value="Shikimate_dh_N"/>
    <property type="match status" value="1"/>
</dbReference>
<proteinExistence type="predicted"/>
<dbReference type="RefSeq" id="WP_200500731.1">
    <property type="nucleotide sequence ID" value="NZ_JAEDAJ010000001.1"/>
</dbReference>
<dbReference type="PANTHER" id="PTHR21089">
    <property type="entry name" value="SHIKIMATE DEHYDROGENASE"/>
    <property type="match status" value="1"/>
</dbReference>
<dbReference type="Gene3D" id="3.40.50.720">
    <property type="entry name" value="NAD(P)-binding Rossmann-like Domain"/>
    <property type="match status" value="1"/>
</dbReference>
<dbReference type="Proteomes" id="UP000612352">
    <property type="component" value="Unassembled WGS sequence"/>
</dbReference>
<protein>
    <submittedName>
        <fullName evidence="4">Shikimate dehydrogenase</fullName>
        <ecNumber evidence="4">1.1.1.25</ecNumber>
    </submittedName>
</protein>
<dbReference type="NCBIfam" id="NF001311">
    <property type="entry name" value="PRK00258.1-3"/>
    <property type="match status" value="1"/>
</dbReference>
<keyword evidence="5" id="KW-1185">Reference proteome</keyword>
<evidence type="ECO:0000256" key="1">
    <source>
        <dbReference type="ARBA" id="ARBA00004871"/>
    </source>
</evidence>
<organism evidence="4 5">
    <name type="scientific">Brachybacterium halotolerans</name>
    <dbReference type="NCBI Taxonomy" id="2795215"/>
    <lineage>
        <taxon>Bacteria</taxon>
        <taxon>Bacillati</taxon>
        <taxon>Actinomycetota</taxon>
        <taxon>Actinomycetes</taxon>
        <taxon>Micrococcales</taxon>
        <taxon>Dermabacteraceae</taxon>
        <taxon>Brachybacterium</taxon>
    </lineage>
</organism>
<evidence type="ECO:0000259" key="3">
    <source>
        <dbReference type="Pfam" id="PF08501"/>
    </source>
</evidence>
<keyword evidence="4" id="KW-0560">Oxidoreductase</keyword>
<keyword evidence="2" id="KW-0028">Amino-acid biosynthesis</keyword>
<dbReference type="InterPro" id="IPR013708">
    <property type="entry name" value="Shikimate_DH-bd_N"/>
</dbReference>
<dbReference type="InterPro" id="IPR022893">
    <property type="entry name" value="Shikimate_DH_fam"/>
</dbReference>
<accession>A0ABS1B612</accession>
<comment type="pathway">
    <text evidence="1">Metabolic intermediate biosynthesis; chorismate biosynthesis; chorismate from D-erythrose 4-phosphate and phosphoenolpyruvate: step 4/7.</text>
</comment>
<dbReference type="GO" id="GO:0004764">
    <property type="term" value="F:shikimate 3-dehydrogenase (NADP+) activity"/>
    <property type="evidence" value="ECO:0007669"/>
    <property type="project" value="UniProtKB-EC"/>
</dbReference>
<evidence type="ECO:0000313" key="5">
    <source>
        <dbReference type="Proteomes" id="UP000612352"/>
    </source>
</evidence>
<dbReference type="EMBL" id="JAEDAJ010000001">
    <property type="protein sequence ID" value="MBK0330071.1"/>
    <property type="molecule type" value="Genomic_DNA"/>
</dbReference>
<dbReference type="EC" id="1.1.1.25" evidence="4"/>
<gene>
    <name evidence="4" type="ORF">I8D64_01450</name>
</gene>
<evidence type="ECO:0000313" key="4">
    <source>
        <dbReference type="EMBL" id="MBK0330071.1"/>
    </source>
</evidence>
<dbReference type="Gene3D" id="3.40.50.10860">
    <property type="entry name" value="Leucine Dehydrogenase, chain A, domain 1"/>
    <property type="match status" value="1"/>
</dbReference>